<dbReference type="Proteomes" id="UP000290288">
    <property type="component" value="Unassembled WGS sequence"/>
</dbReference>
<proteinExistence type="predicted"/>
<gene>
    <name evidence="2" type="ORF">EST38_g4260</name>
</gene>
<organism evidence="2 3">
    <name type="scientific">Candolleomyces aberdarensis</name>
    <dbReference type="NCBI Taxonomy" id="2316362"/>
    <lineage>
        <taxon>Eukaryota</taxon>
        <taxon>Fungi</taxon>
        <taxon>Dikarya</taxon>
        <taxon>Basidiomycota</taxon>
        <taxon>Agaricomycotina</taxon>
        <taxon>Agaricomycetes</taxon>
        <taxon>Agaricomycetidae</taxon>
        <taxon>Agaricales</taxon>
        <taxon>Agaricineae</taxon>
        <taxon>Psathyrellaceae</taxon>
        <taxon>Candolleomyces</taxon>
    </lineage>
</organism>
<evidence type="ECO:0000313" key="2">
    <source>
        <dbReference type="EMBL" id="RXW21571.1"/>
    </source>
</evidence>
<dbReference type="OrthoDB" id="10500982at2759"/>
<evidence type="ECO:0000313" key="3">
    <source>
        <dbReference type="Proteomes" id="UP000290288"/>
    </source>
</evidence>
<accession>A0A4Q2DQ82</accession>
<keyword evidence="3" id="KW-1185">Reference proteome</keyword>
<reference evidence="2 3" key="1">
    <citation type="submission" date="2019-01" db="EMBL/GenBank/DDBJ databases">
        <title>Draft genome sequence of Psathyrella aberdarensis IHI B618.</title>
        <authorList>
            <person name="Buettner E."/>
            <person name="Kellner H."/>
        </authorList>
    </citation>
    <scope>NUCLEOTIDE SEQUENCE [LARGE SCALE GENOMIC DNA]</scope>
    <source>
        <strain evidence="2 3">IHI B618</strain>
    </source>
</reference>
<dbReference type="EMBL" id="SDEE01000102">
    <property type="protein sequence ID" value="RXW21571.1"/>
    <property type="molecule type" value="Genomic_DNA"/>
</dbReference>
<dbReference type="AlphaFoldDB" id="A0A4Q2DQ82"/>
<comment type="caution">
    <text evidence="2">The sequence shown here is derived from an EMBL/GenBank/DDBJ whole genome shotgun (WGS) entry which is preliminary data.</text>
</comment>
<feature type="region of interest" description="Disordered" evidence="1">
    <location>
        <begin position="57"/>
        <end position="77"/>
    </location>
</feature>
<protein>
    <submittedName>
        <fullName evidence="2">Uncharacterized protein</fullName>
    </submittedName>
</protein>
<evidence type="ECO:0000256" key="1">
    <source>
        <dbReference type="SAM" id="MobiDB-lite"/>
    </source>
</evidence>
<sequence length="200" mass="22327">MPEQPSSQENYSCPFQKARKTLAAPTFAIYIDQSYAVYNNYHNSQNQTTTEFVNSNNFSSTKARNSSLNGDTRSTFPNVTPRHLYRISPKHPQLGTKIRGILSMPQLFPTRVVLNNGGTMSSPIPHHPLVRLDSLRGDLRAPTQARSDMALHNHAVRLPHLLTSDATLSVAPILPVAVSRNMRHPPAAFWPTCHFLFDGL</sequence>
<name>A0A4Q2DQ82_9AGAR</name>